<comment type="caution">
    <text evidence="7">The sequence shown here is derived from an EMBL/GenBank/DDBJ whole genome shotgun (WGS) entry which is preliminary data.</text>
</comment>
<keyword evidence="4 6" id="KW-1133">Transmembrane helix</keyword>
<keyword evidence="8" id="KW-1185">Reference proteome</keyword>
<dbReference type="PANTHER" id="PTHR16007:SF15">
    <property type="entry name" value="TRANSMEMBRANE PROTEIN 45B"/>
    <property type="match status" value="1"/>
</dbReference>
<evidence type="ECO:0000313" key="7">
    <source>
        <dbReference type="EMBL" id="ROT76579.1"/>
    </source>
</evidence>
<evidence type="ECO:0000313" key="8">
    <source>
        <dbReference type="Proteomes" id="UP000283509"/>
    </source>
</evidence>
<evidence type="ECO:0000256" key="6">
    <source>
        <dbReference type="SAM" id="Phobius"/>
    </source>
</evidence>
<evidence type="ECO:0000256" key="3">
    <source>
        <dbReference type="ARBA" id="ARBA00022692"/>
    </source>
</evidence>
<keyword evidence="3 6" id="KW-0812">Transmembrane</keyword>
<evidence type="ECO:0000256" key="1">
    <source>
        <dbReference type="ARBA" id="ARBA00004141"/>
    </source>
</evidence>
<comment type="similarity">
    <text evidence="2">Belongs to the TMEM45 family.</text>
</comment>
<dbReference type="EMBL" id="QCYY01001638">
    <property type="protein sequence ID" value="ROT76579.1"/>
    <property type="molecule type" value="Genomic_DNA"/>
</dbReference>
<dbReference type="Pfam" id="PF04819">
    <property type="entry name" value="DUF716"/>
    <property type="match status" value="1"/>
</dbReference>
<accession>A0A3R7PMA7</accession>
<dbReference type="InterPro" id="IPR006904">
    <property type="entry name" value="DUF716"/>
</dbReference>
<reference evidence="7 8" key="2">
    <citation type="submission" date="2019-01" db="EMBL/GenBank/DDBJ databases">
        <title>The decoding of complex shrimp genome reveals the adaptation for benthos swimmer, frequently molting mechanism and breeding impact on genome.</title>
        <authorList>
            <person name="Sun Y."/>
            <person name="Gao Y."/>
            <person name="Yu Y."/>
        </authorList>
    </citation>
    <scope>NUCLEOTIDE SEQUENCE [LARGE SCALE GENOMIC DNA]</scope>
    <source>
        <tissue evidence="7">Muscle</tissue>
    </source>
</reference>
<evidence type="ECO:0000256" key="5">
    <source>
        <dbReference type="ARBA" id="ARBA00023136"/>
    </source>
</evidence>
<feature type="transmembrane region" description="Helical" evidence="6">
    <location>
        <begin position="239"/>
        <end position="258"/>
    </location>
</feature>
<dbReference type="Proteomes" id="UP000283509">
    <property type="component" value="Unassembled WGS sequence"/>
</dbReference>
<dbReference type="InterPro" id="IPR042127">
    <property type="entry name" value="TMEM45"/>
</dbReference>
<comment type="subcellular location">
    <subcellularLocation>
        <location evidence="1">Membrane</location>
        <topology evidence="1">Multi-pass membrane protein</topology>
    </subcellularLocation>
</comment>
<dbReference type="PANTHER" id="PTHR16007">
    <property type="entry name" value="EPIDIDYMAL MEMBRANE PROTEIN E9-RELATED"/>
    <property type="match status" value="1"/>
</dbReference>
<keyword evidence="5 6" id="KW-0472">Membrane</keyword>
<protein>
    <submittedName>
        <fullName evidence="7">Putative transmembrane protein 45B-like isoform X1</fullName>
    </submittedName>
</protein>
<sequence length="275" mass="31050">MSCLGYAGRAACLLLLGTWWTYRVLCRYFLGQEKDEAWLRGGKVGTIPQYSFLQLCATVVGSPGGDAEGHSADAASAKCDAKFLLFLDEKFVIRIIDELISGWAESSIHSGVDHAHHGMTYFFFMLSGLADLNPTFLPDLDYVTLILATVMHAFSIFYDLHGRNSLDSEVHMMLFYSSCGLPVSTALEMCYKNNVFARACRSYFTLLQGTWYYQVWRLTSHPGEEWEIYSPSQQLVSLLFTWHVAGVFFLVMVCVACVRRSRIPEPFLPSKILPR</sequence>
<evidence type="ECO:0000256" key="4">
    <source>
        <dbReference type="ARBA" id="ARBA00022989"/>
    </source>
</evidence>
<proteinExistence type="inferred from homology"/>
<name>A0A3R7PMA7_PENVA</name>
<evidence type="ECO:0000256" key="2">
    <source>
        <dbReference type="ARBA" id="ARBA00006948"/>
    </source>
</evidence>
<organism evidence="7 8">
    <name type="scientific">Penaeus vannamei</name>
    <name type="common">Whiteleg shrimp</name>
    <name type="synonym">Litopenaeus vannamei</name>
    <dbReference type="NCBI Taxonomy" id="6689"/>
    <lineage>
        <taxon>Eukaryota</taxon>
        <taxon>Metazoa</taxon>
        <taxon>Ecdysozoa</taxon>
        <taxon>Arthropoda</taxon>
        <taxon>Crustacea</taxon>
        <taxon>Multicrustacea</taxon>
        <taxon>Malacostraca</taxon>
        <taxon>Eumalacostraca</taxon>
        <taxon>Eucarida</taxon>
        <taxon>Decapoda</taxon>
        <taxon>Dendrobranchiata</taxon>
        <taxon>Penaeoidea</taxon>
        <taxon>Penaeidae</taxon>
        <taxon>Penaeus</taxon>
    </lineage>
</organism>
<dbReference type="GO" id="GO:0016020">
    <property type="term" value="C:membrane"/>
    <property type="evidence" value="ECO:0007669"/>
    <property type="project" value="UniProtKB-SubCell"/>
</dbReference>
<dbReference type="OrthoDB" id="551896at2759"/>
<dbReference type="AlphaFoldDB" id="A0A3R7PMA7"/>
<reference evidence="7 8" key="1">
    <citation type="submission" date="2018-04" db="EMBL/GenBank/DDBJ databases">
        <authorList>
            <person name="Zhang X."/>
            <person name="Yuan J."/>
            <person name="Li F."/>
            <person name="Xiang J."/>
        </authorList>
    </citation>
    <scope>NUCLEOTIDE SEQUENCE [LARGE SCALE GENOMIC DNA]</scope>
    <source>
        <tissue evidence="7">Muscle</tissue>
    </source>
</reference>
<gene>
    <name evidence="7" type="ORF">C7M84_004830</name>
</gene>